<keyword evidence="3" id="KW-1185">Reference proteome</keyword>
<gene>
    <name evidence="2" type="ORF">EPUL_005520</name>
</gene>
<dbReference type="InterPro" id="IPR032567">
    <property type="entry name" value="RTL1-rel"/>
</dbReference>
<dbReference type="EMBL" id="PEDP01003525">
    <property type="protein sequence ID" value="POS82238.1"/>
    <property type="molecule type" value="Genomic_DNA"/>
</dbReference>
<dbReference type="Gene3D" id="3.10.10.10">
    <property type="entry name" value="HIV Type 1 Reverse Transcriptase, subunit A, domain 1"/>
    <property type="match status" value="1"/>
</dbReference>
<evidence type="ECO:0000313" key="3">
    <source>
        <dbReference type="Proteomes" id="UP000237438"/>
    </source>
</evidence>
<evidence type="ECO:0000313" key="2">
    <source>
        <dbReference type="EMBL" id="POS82238.1"/>
    </source>
</evidence>
<dbReference type="SUPFAM" id="SSF56672">
    <property type="entry name" value="DNA/RNA polymerases"/>
    <property type="match status" value="1"/>
</dbReference>
<dbReference type="AlphaFoldDB" id="A0A2S4PJN6"/>
<sequence>MSDSSKIVHLDTCINARLRLFLLSKLLPDENYLKWVNKVKAVGCLENTQSYRTAGGSDNQQPILDSDGDTKMGGINSVQALQATINTIGENTSNNKPSAPRRSPQEFKRLLKKSCPRFGAARKPNTIAHIQQVDNINSSVEKLQDLESDSDEGEFSGKVWYSRKAPAETKKRKHHVATAIKIGGARFLKLVDLKRNDTQIFSITMREIKNALDVKKKNIPEDIFKILPTEIKHWSILFLEDHSNNLPPHRKSDMKINLEKDKRGREKPIPFGPLYNMSRNELLVLRKTLSDHLDKGQIRASSYPGGAPVLFVKKPGGGLRFCVDYRALNAITKKDRYPLPLIKETLRSISKATWEPNL</sequence>
<dbReference type="InterPro" id="IPR043128">
    <property type="entry name" value="Rev_trsase/Diguanyl_cyclase"/>
</dbReference>
<feature type="compositionally biased region" description="Polar residues" evidence="1">
    <location>
        <begin position="51"/>
        <end position="63"/>
    </location>
</feature>
<dbReference type="Proteomes" id="UP000237438">
    <property type="component" value="Unassembled WGS sequence"/>
</dbReference>
<dbReference type="PANTHER" id="PTHR15503:SF29">
    <property type="entry name" value="CCHC-TYPE DOMAIN-CONTAINING PROTEIN-RELATED"/>
    <property type="match status" value="1"/>
</dbReference>
<name>A0A2S4PJN6_9PEZI</name>
<dbReference type="PANTHER" id="PTHR15503">
    <property type="entry name" value="LDOC1 RELATED"/>
    <property type="match status" value="1"/>
</dbReference>
<proteinExistence type="predicted"/>
<organism evidence="2 3">
    <name type="scientific">Erysiphe pulchra</name>
    <dbReference type="NCBI Taxonomy" id="225359"/>
    <lineage>
        <taxon>Eukaryota</taxon>
        <taxon>Fungi</taxon>
        <taxon>Dikarya</taxon>
        <taxon>Ascomycota</taxon>
        <taxon>Pezizomycotina</taxon>
        <taxon>Leotiomycetes</taxon>
        <taxon>Erysiphales</taxon>
        <taxon>Erysiphaceae</taxon>
        <taxon>Erysiphe</taxon>
    </lineage>
</organism>
<dbReference type="STRING" id="225359.A0A2S4PJN6"/>
<evidence type="ECO:0000256" key="1">
    <source>
        <dbReference type="SAM" id="MobiDB-lite"/>
    </source>
</evidence>
<protein>
    <recommendedName>
        <fullName evidence="4">Reverse transcriptase domain-containing protein</fullName>
    </recommendedName>
</protein>
<dbReference type="Gene3D" id="3.30.70.270">
    <property type="match status" value="1"/>
</dbReference>
<dbReference type="OrthoDB" id="3561867at2759"/>
<dbReference type="InterPro" id="IPR043502">
    <property type="entry name" value="DNA/RNA_pol_sf"/>
</dbReference>
<evidence type="ECO:0008006" key="4">
    <source>
        <dbReference type="Google" id="ProtNLM"/>
    </source>
</evidence>
<feature type="region of interest" description="Disordered" evidence="1">
    <location>
        <begin position="51"/>
        <end position="72"/>
    </location>
</feature>
<accession>A0A2S4PJN6</accession>
<feature type="non-terminal residue" evidence="2">
    <location>
        <position position="358"/>
    </location>
</feature>
<reference evidence="2 3" key="1">
    <citation type="submission" date="2017-10" db="EMBL/GenBank/DDBJ databases">
        <title>Development of genomic resources for the powdery mildew, Erysiphe pulchra.</title>
        <authorList>
            <person name="Wadl P.A."/>
            <person name="Mack B.M."/>
            <person name="Moore G."/>
            <person name="Beltz S.B."/>
        </authorList>
    </citation>
    <scope>NUCLEOTIDE SEQUENCE [LARGE SCALE GENOMIC DNA]</scope>
    <source>
        <strain evidence="2">Cflorida</strain>
    </source>
</reference>
<comment type="caution">
    <text evidence="2">The sequence shown here is derived from an EMBL/GenBank/DDBJ whole genome shotgun (WGS) entry which is preliminary data.</text>
</comment>